<dbReference type="Gene3D" id="6.10.340.10">
    <property type="match status" value="1"/>
</dbReference>
<dbReference type="NCBIfam" id="TIGR00254">
    <property type="entry name" value="GGDEF"/>
    <property type="match status" value="1"/>
</dbReference>
<feature type="domain" description="HAMP" evidence="6">
    <location>
        <begin position="299"/>
        <end position="352"/>
    </location>
</feature>
<evidence type="ECO:0000259" key="7">
    <source>
        <dbReference type="PROSITE" id="PS50887"/>
    </source>
</evidence>
<feature type="domain" description="GGDEF" evidence="7">
    <location>
        <begin position="388"/>
        <end position="521"/>
    </location>
</feature>
<dbReference type="GO" id="GO:0005886">
    <property type="term" value="C:plasma membrane"/>
    <property type="evidence" value="ECO:0007669"/>
    <property type="project" value="UniProtKB-SubCell"/>
</dbReference>
<dbReference type="InterPro" id="IPR000160">
    <property type="entry name" value="GGDEF_dom"/>
</dbReference>
<dbReference type="GO" id="GO:0007165">
    <property type="term" value="P:signal transduction"/>
    <property type="evidence" value="ECO:0007669"/>
    <property type="project" value="InterPro"/>
</dbReference>
<dbReference type="InterPro" id="IPR003660">
    <property type="entry name" value="HAMP_dom"/>
</dbReference>
<evidence type="ECO:0000313" key="9">
    <source>
        <dbReference type="Proteomes" id="UP000199050"/>
    </source>
</evidence>
<dbReference type="PANTHER" id="PTHR44757:SF2">
    <property type="entry name" value="BIOFILM ARCHITECTURE MAINTENANCE PROTEIN MBAA"/>
    <property type="match status" value="1"/>
</dbReference>
<dbReference type="EMBL" id="FNDX01000023">
    <property type="protein sequence ID" value="SDJ74786.1"/>
    <property type="molecule type" value="Genomic_DNA"/>
</dbReference>
<dbReference type="Proteomes" id="UP000199050">
    <property type="component" value="Unassembled WGS sequence"/>
</dbReference>
<dbReference type="SMART" id="SM00267">
    <property type="entry name" value="GGDEF"/>
    <property type="match status" value="1"/>
</dbReference>
<feature type="transmembrane region" description="Helical" evidence="4">
    <location>
        <begin position="7"/>
        <end position="30"/>
    </location>
</feature>
<dbReference type="CDD" id="cd06225">
    <property type="entry name" value="HAMP"/>
    <property type="match status" value="1"/>
</dbReference>
<accession>A0A1G8W9G9</accession>
<gene>
    <name evidence="8" type="ORF">SAMN05216192_12343</name>
</gene>
<dbReference type="InterPro" id="IPR007892">
    <property type="entry name" value="CHASE4"/>
</dbReference>
<dbReference type="CDD" id="cd01948">
    <property type="entry name" value="EAL"/>
    <property type="match status" value="1"/>
</dbReference>
<dbReference type="SMART" id="SM00052">
    <property type="entry name" value="EAL"/>
    <property type="match status" value="1"/>
</dbReference>
<keyword evidence="4" id="KW-1133">Transmembrane helix</keyword>
<dbReference type="Pfam" id="PF00990">
    <property type="entry name" value="GGDEF"/>
    <property type="match status" value="1"/>
</dbReference>
<evidence type="ECO:0000256" key="1">
    <source>
        <dbReference type="ARBA" id="ARBA00004236"/>
    </source>
</evidence>
<dbReference type="CDD" id="cd01949">
    <property type="entry name" value="GGDEF"/>
    <property type="match status" value="1"/>
</dbReference>
<keyword evidence="9" id="KW-1185">Reference proteome</keyword>
<keyword evidence="3 4" id="KW-0472">Membrane</keyword>
<dbReference type="PROSITE" id="PS50885">
    <property type="entry name" value="HAMP"/>
    <property type="match status" value="1"/>
</dbReference>
<dbReference type="PROSITE" id="PS50887">
    <property type="entry name" value="GGDEF"/>
    <property type="match status" value="1"/>
</dbReference>
<dbReference type="STRING" id="1174501.SAMN05216192_12343"/>
<dbReference type="InterPro" id="IPR029787">
    <property type="entry name" value="Nucleotide_cyclase"/>
</dbReference>
<evidence type="ECO:0000313" key="8">
    <source>
        <dbReference type="EMBL" id="SDJ74786.1"/>
    </source>
</evidence>
<evidence type="ECO:0000259" key="6">
    <source>
        <dbReference type="PROSITE" id="PS50885"/>
    </source>
</evidence>
<dbReference type="RefSeq" id="WP_090716266.1">
    <property type="nucleotide sequence ID" value="NZ_CBCSKY010000023.1"/>
</dbReference>
<dbReference type="InterPro" id="IPR035919">
    <property type="entry name" value="EAL_sf"/>
</dbReference>
<dbReference type="AlphaFoldDB" id="A0A1G8W9G9"/>
<protein>
    <submittedName>
        <fullName evidence="8">Diguanylate cyclase (GGDEF) domain-containing protein</fullName>
    </submittedName>
</protein>
<feature type="domain" description="EAL" evidence="5">
    <location>
        <begin position="530"/>
        <end position="782"/>
    </location>
</feature>
<dbReference type="Gene3D" id="3.30.70.270">
    <property type="match status" value="1"/>
</dbReference>
<dbReference type="InterPro" id="IPR001633">
    <property type="entry name" value="EAL_dom"/>
</dbReference>
<dbReference type="Pfam" id="PF05228">
    <property type="entry name" value="CHASE4"/>
    <property type="match status" value="1"/>
</dbReference>
<sequence length="788" mass="87182">MKLSRKIIIFISVAALFGLGVTYLLLHLILLNRFEKLDEAALQSKLDNVIATYQSELQMMKTGLLKYSTWDDTYRFMQPEAPGEWPAAYRQTYLDSNFGPLTYETNHFDMTALLDNSGQPRYGGVYDSDTGTVSSLTPEYLTLLGLIRSKLTSPAESGTGLSGMMLHGNVPMLITLAPIVNSSGDLPAVGTAVAVRLLQQEEMVRMREGTQTLLQMKSIDSAVPAAGKGQTVWMSSDSGGMMSIHTVVNDLFGNPAIEMILQHPREIYESGLKAITSFRKFFLAWTLLMCVACLIFVKRSILGRMTALVRNIRAIGSSKDLSIRISSSGSDEFSEVEQEFNRMIDSLEQAQKELQLQSMLDPLTQLPNRSLFFTKLNEAIASVKNTGRQIVLVFIDLDHFKTVNDTLGHDFGDAMLREIALRISRVIGKHDVVSRLGGDEFTILLADAPDSDSMNVQLSRIQDALSLPHRIQGHLLYNTASIGVSVYPQNGEDADYLVKQADLAMFHVKESGRNSILQYSEELEESIRRRKVLSQQLLSAVINDEFEVHYQPILASDSLKVAKLEALLRWTSPSHGPVSPAEFIPLAETSGSIVSIGSWVLRQVCSDLSRFRAEGLELTAAVNISAVQLMQPGLTGLLLSLLAEYGLPSSSLELEITESVLVSGDNILSSLQGLRSHGLRISLDDFGTGFSSLSYLRRFPVDVIKIDRSFISEMTLEPQGDVLVKSIIELSHNLGLKVVSEGIEQAAQFDLLRRLGSDELQGYYISRPMQAVEIYSFLSQNNLIFAKK</sequence>
<dbReference type="Pfam" id="PF00672">
    <property type="entry name" value="HAMP"/>
    <property type="match status" value="1"/>
</dbReference>
<proteinExistence type="predicted"/>
<keyword evidence="2" id="KW-1003">Cell membrane</keyword>
<dbReference type="SUPFAM" id="SSF141868">
    <property type="entry name" value="EAL domain-like"/>
    <property type="match status" value="1"/>
</dbReference>
<organism evidence="8 9">
    <name type="scientific">Paenibacillus typhae</name>
    <dbReference type="NCBI Taxonomy" id="1174501"/>
    <lineage>
        <taxon>Bacteria</taxon>
        <taxon>Bacillati</taxon>
        <taxon>Bacillota</taxon>
        <taxon>Bacilli</taxon>
        <taxon>Bacillales</taxon>
        <taxon>Paenibacillaceae</taxon>
        <taxon>Paenibacillus</taxon>
    </lineage>
</organism>
<dbReference type="SUPFAM" id="SSF55073">
    <property type="entry name" value="Nucleotide cyclase"/>
    <property type="match status" value="1"/>
</dbReference>
<feature type="transmembrane region" description="Helical" evidence="4">
    <location>
        <begin position="281"/>
        <end position="297"/>
    </location>
</feature>
<name>A0A1G8W9G9_9BACL</name>
<reference evidence="9" key="1">
    <citation type="submission" date="2016-10" db="EMBL/GenBank/DDBJ databases">
        <authorList>
            <person name="Varghese N."/>
            <person name="Submissions S."/>
        </authorList>
    </citation>
    <scope>NUCLEOTIDE SEQUENCE [LARGE SCALE GENOMIC DNA]</scope>
    <source>
        <strain evidence="9">CGMCC 1.11012</strain>
    </source>
</reference>
<dbReference type="Pfam" id="PF00563">
    <property type="entry name" value="EAL"/>
    <property type="match status" value="1"/>
</dbReference>
<keyword evidence="4" id="KW-0812">Transmembrane</keyword>
<dbReference type="OrthoDB" id="9759607at2"/>
<comment type="subcellular location">
    <subcellularLocation>
        <location evidence="1">Cell membrane</location>
    </subcellularLocation>
</comment>
<evidence type="ECO:0000256" key="2">
    <source>
        <dbReference type="ARBA" id="ARBA00022475"/>
    </source>
</evidence>
<dbReference type="SMART" id="SM00304">
    <property type="entry name" value="HAMP"/>
    <property type="match status" value="1"/>
</dbReference>
<dbReference type="Gene3D" id="3.20.20.450">
    <property type="entry name" value="EAL domain"/>
    <property type="match status" value="1"/>
</dbReference>
<evidence type="ECO:0000256" key="4">
    <source>
        <dbReference type="SAM" id="Phobius"/>
    </source>
</evidence>
<evidence type="ECO:0000259" key="5">
    <source>
        <dbReference type="PROSITE" id="PS50883"/>
    </source>
</evidence>
<dbReference type="PROSITE" id="PS50883">
    <property type="entry name" value="EAL"/>
    <property type="match status" value="1"/>
</dbReference>
<dbReference type="InterPro" id="IPR052155">
    <property type="entry name" value="Biofilm_reg_signaling"/>
</dbReference>
<dbReference type="FunFam" id="3.30.70.270:FF:000001">
    <property type="entry name" value="Diguanylate cyclase domain protein"/>
    <property type="match status" value="1"/>
</dbReference>
<dbReference type="PANTHER" id="PTHR44757">
    <property type="entry name" value="DIGUANYLATE CYCLASE DGCP"/>
    <property type="match status" value="1"/>
</dbReference>
<dbReference type="InterPro" id="IPR043128">
    <property type="entry name" value="Rev_trsase/Diguanyl_cyclase"/>
</dbReference>
<evidence type="ECO:0000256" key="3">
    <source>
        <dbReference type="ARBA" id="ARBA00023136"/>
    </source>
</evidence>